<evidence type="ECO:0000256" key="1">
    <source>
        <dbReference type="PROSITE-ProRule" id="PRU00042"/>
    </source>
</evidence>
<dbReference type="InterPro" id="IPR013087">
    <property type="entry name" value="Znf_C2H2_type"/>
</dbReference>
<feature type="region of interest" description="Disordered" evidence="2">
    <location>
        <begin position="1"/>
        <end position="60"/>
    </location>
</feature>
<keyword evidence="5" id="KW-1185">Reference proteome</keyword>
<reference evidence="4 5" key="1">
    <citation type="submission" date="2024-08" db="EMBL/GenBank/DDBJ databases">
        <authorList>
            <person name="Cucini C."/>
            <person name="Frati F."/>
        </authorList>
    </citation>
    <scope>NUCLEOTIDE SEQUENCE [LARGE SCALE GENOMIC DNA]</scope>
</reference>
<dbReference type="EMBL" id="CAXLJM020000103">
    <property type="protein sequence ID" value="CAL8134017.1"/>
    <property type="molecule type" value="Genomic_DNA"/>
</dbReference>
<dbReference type="Pfam" id="PF00096">
    <property type="entry name" value="zf-C2H2"/>
    <property type="match status" value="1"/>
</dbReference>
<dbReference type="SUPFAM" id="SSF57667">
    <property type="entry name" value="beta-beta-alpha zinc fingers"/>
    <property type="match status" value="1"/>
</dbReference>
<dbReference type="Proteomes" id="UP001642540">
    <property type="component" value="Unassembled WGS sequence"/>
</dbReference>
<sequence length="128" mass="14721">MILPKPSTSTLSRARSIAKAKQQVLRRPAQNIRHPTLQKPASARSSMKAESPNRSQSKWQTPVTCHVCKKTISNQGNLNRHLLVHTGVKKFECRPCQLLFSRQDKYRNHMLSQWHKDHVAISKNMSEK</sequence>
<feature type="domain" description="C2H2-type" evidence="3">
    <location>
        <begin position="63"/>
        <end position="90"/>
    </location>
</feature>
<organism evidence="4 5">
    <name type="scientific">Orchesella dallaii</name>
    <dbReference type="NCBI Taxonomy" id="48710"/>
    <lineage>
        <taxon>Eukaryota</taxon>
        <taxon>Metazoa</taxon>
        <taxon>Ecdysozoa</taxon>
        <taxon>Arthropoda</taxon>
        <taxon>Hexapoda</taxon>
        <taxon>Collembola</taxon>
        <taxon>Entomobryomorpha</taxon>
        <taxon>Entomobryoidea</taxon>
        <taxon>Orchesellidae</taxon>
        <taxon>Orchesellinae</taxon>
        <taxon>Orchesella</taxon>
    </lineage>
</organism>
<evidence type="ECO:0000256" key="2">
    <source>
        <dbReference type="SAM" id="MobiDB-lite"/>
    </source>
</evidence>
<dbReference type="PROSITE" id="PS50157">
    <property type="entry name" value="ZINC_FINGER_C2H2_2"/>
    <property type="match status" value="1"/>
</dbReference>
<comment type="caution">
    <text evidence="4">The sequence shown here is derived from an EMBL/GenBank/DDBJ whole genome shotgun (WGS) entry which is preliminary data.</text>
</comment>
<evidence type="ECO:0000313" key="4">
    <source>
        <dbReference type="EMBL" id="CAL8134017.1"/>
    </source>
</evidence>
<dbReference type="SMART" id="SM00355">
    <property type="entry name" value="ZnF_C2H2"/>
    <property type="match status" value="2"/>
</dbReference>
<protein>
    <recommendedName>
        <fullName evidence="3">C2H2-type domain-containing protein</fullName>
    </recommendedName>
</protein>
<name>A0ABP1RRJ6_9HEXA</name>
<keyword evidence="1" id="KW-0862">Zinc</keyword>
<evidence type="ECO:0000259" key="3">
    <source>
        <dbReference type="PROSITE" id="PS50157"/>
    </source>
</evidence>
<dbReference type="InterPro" id="IPR050457">
    <property type="entry name" value="ZnFinger_BTB_dom_contain"/>
</dbReference>
<feature type="compositionally biased region" description="Polar residues" evidence="2">
    <location>
        <begin position="1"/>
        <end position="13"/>
    </location>
</feature>
<evidence type="ECO:0000313" key="5">
    <source>
        <dbReference type="Proteomes" id="UP001642540"/>
    </source>
</evidence>
<dbReference type="PROSITE" id="PS00028">
    <property type="entry name" value="ZINC_FINGER_C2H2_1"/>
    <property type="match status" value="2"/>
</dbReference>
<dbReference type="Gene3D" id="3.30.160.60">
    <property type="entry name" value="Classic Zinc Finger"/>
    <property type="match status" value="2"/>
</dbReference>
<keyword evidence="1" id="KW-0479">Metal-binding</keyword>
<accession>A0ABP1RRJ6</accession>
<dbReference type="InterPro" id="IPR036236">
    <property type="entry name" value="Znf_C2H2_sf"/>
</dbReference>
<dbReference type="PANTHER" id="PTHR46105:SF28">
    <property type="entry name" value="ZINC FINGER PROTEIN 37-LIKE"/>
    <property type="match status" value="1"/>
</dbReference>
<gene>
    <name evidence="4" type="ORF">ODALV1_LOCUS25324</name>
</gene>
<proteinExistence type="predicted"/>
<dbReference type="PANTHER" id="PTHR46105">
    <property type="entry name" value="AGAP004733-PA"/>
    <property type="match status" value="1"/>
</dbReference>
<keyword evidence="1" id="KW-0863">Zinc-finger</keyword>